<evidence type="ECO:0000313" key="3">
    <source>
        <dbReference type="Proteomes" id="UP000002051"/>
    </source>
</evidence>
<gene>
    <name evidence="1" type="ordered locus">MTR_1g025410</name>
</gene>
<keyword evidence="3" id="KW-1185">Reference proteome</keyword>
<accession>G7I7Q2</accession>
<organism evidence="1 3">
    <name type="scientific">Medicago truncatula</name>
    <name type="common">Barrel medic</name>
    <name type="synonym">Medicago tribuloides</name>
    <dbReference type="NCBI Taxonomy" id="3880"/>
    <lineage>
        <taxon>Eukaryota</taxon>
        <taxon>Viridiplantae</taxon>
        <taxon>Streptophyta</taxon>
        <taxon>Embryophyta</taxon>
        <taxon>Tracheophyta</taxon>
        <taxon>Spermatophyta</taxon>
        <taxon>Magnoliopsida</taxon>
        <taxon>eudicotyledons</taxon>
        <taxon>Gunneridae</taxon>
        <taxon>Pentapetalae</taxon>
        <taxon>rosids</taxon>
        <taxon>fabids</taxon>
        <taxon>Fabales</taxon>
        <taxon>Fabaceae</taxon>
        <taxon>Papilionoideae</taxon>
        <taxon>50 kb inversion clade</taxon>
        <taxon>NPAAA clade</taxon>
        <taxon>Hologalegina</taxon>
        <taxon>IRL clade</taxon>
        <taxon>Trifolieae</taxon>
        <taxon>Medicago</taxon>
    </lineage>
</organism>
<name>G7I7Q2_MEDTR</name>
<reference evidence="1 3" key="1">
    <citation type="journal article" date="2011" name="Nature">
        <title>The Medicago genome provides insight into the evolution of rhizobial symbioses.</title>
        <authorList>
            <person name="Young N.D."/>
            <person name="Debelle F."/>
            <person name="Oldroyd G.E."/>
            <person name="Geurts R."/>
            <person name="Cannon S.B."/>
            <person name="Udvardi M.K."/>
            <person name="Benedito V.A."/>
            <person name="Mayer K.F."/>
            <person name="Gouzy J."/>
            <person name="Schoof H."/>
            <person name="Van de Peer Y."/>
            <person name="Proost S."/>
            <person name="Cook D.R."/>
            <person name="Meyers B.C."/>
            <person name="Spannagl M."/>
            <person name="Cheung F."/>
            <person name="De Mita S."/>
            <person name="Krishnakumar V."/>
            <person name="Gundlach H."/>
            <person name="Zhou S."/>
            <person name="Mudge J."/>
            <person name="Bharti A.K."/>
            <person name="Murray J.D."/>
            <person name="Naoumkina M.A."/>
            <person name="Rosen B."/>
            <person name="Silverstein K.A."/>
            <person name="Tang H."/>
            <person name="Rombauts S."/>
            <person name="Zhao P.X."/>
            <person name="Zhou P."/>
            <person name="Barbe V."/>
            <person name="Bardou P."/>
            <person name="Bechner M."/>
            <person name="Bellec A."/>
            <person name="Berger A."/>
            <person name="Berges H."/>
            <person name="Bidwell S."/>
            <person name="Bisseling T."/>
            <person name="Choisne N."/>
            <person name="Couloux A."/>
            <person name="Denny R."/>
            <person name="Deshpande S."/>
            <person name="Dai X."/>
            <person name="Doyle J.J."/>
            <person name="Dudez A.M."/>
            <person name="Farmer A.D."/>
            <person name="Fouteau S."/>
            <person name="Franken C."/>
            <person name="Gibelin C."/>
            <person name="Gish J."/>
            <person name="Goldstein S."/>
            <person name="Gonzalez A.J."/>
            <person name="Green P.J."/>
            <person name="Hallab A."/>
            <person name="Hartog M."/>
            <person name="Hua A."/>
            <person name="Humphray S.J."/>
            <person name="Jeong D.H."/>
            <person name="Jing Y."/>
            <person name="Jocker A."/>
            <person name="Kenton S.M."/>
            <person name="Kim D.J."/>
            <person name="Klee K."/>
            <person name="Lai H."/>
            <person name="Lang C."/>
            <person name="Lin S."/>
            <person name="Macmil S.L."/>
            <person name="Magdelenat G."/>
            <person name="Matthews L."/>
            <person name="McCorrison J."/>
            <person name="Monaghan E.L."/>
            <person name="Mun J.H."/>
            <person name="Najar F.Z."/>
            <person name="Nicholson C."/>
            <person name="Noirot C."/>
            <person name="O'Bleness M."/>
            <person name="Paule C.R."/>
            <person name="Poulain J."/>
            <person name="Prion F."/>
            <person name="Qin B."/>
            <person name="Qu C."/>
            <person name="Retzel E.F."/>
            <person name="Riddle C."/>
            <person name="Sallet E."/>
            <person name="Samain S."/>
            <person name="Samson N."/>
            <person name="Sanders I."/>
            <person name="Saurat O."/>
            <person name="Scarpelli C."/>
            <person name="Schiex T."/>
            <person name="Segurens B."/>
            <person name="Severin A.J."/>
            <person name="Sherrier D.J."/>
            <person name="Shi R."/>
            <person name="Sims S."/>
            <person name="Singer S.R."/>
            <person name="Sinharoy S."/>
            <person name="Sterck L."/>
            <person name="Viollet A."/>
            <person name="Wang B.B."/>
            <person name="Wang K."/>
            <person name="Wang M."/>
            <person name="Wang X."/>
            <person name="Warfsmann J."/>
            <person name="Weissenbach J."/>
            <person name="White D.D."/>
            <person name="White J.D."/>
            <person name="Wiley G.B."/>
            <person name="Wincker P."/>
            <person name="Xing Y."/>
            <person name="Yang L."/>
            <person name="Yao Z."/>
            <person name="Ying F."/>
            <person name="Zhai J."/>
            <person name="Zhou L."/>
            <person name="Zuber A."/>
            <person name="Denarie J."/>
            <person name="Dixon R.A."/>
            <person name="May G.D."/>
            <person name="Schwartz D.C."/>
            <person name="Rogers J."/>
            <person name="Quetier F."/>
            <person name="Town C.D."/>
            <person name="Roe B.A."/>
        </authorList>
    </citation>
    <scope>NUCLEOTIDE SEQUENCE [LARGE SCALE GENOMIC DNA]</scope>
    <source>
        <strain evidence="1">A17</strain>
        <strain evidence="2 3">cv. Jemalong A17</strain>
    </source>
</reference>
<dbReference type="HOGENOM" id="CLU_2889095_0_0_1"/>
<dbReference type="PaxDb" id="3880-AES59754"/>
<dbReference type="Proteomes" id="UP000002051">
    <property type="component" value="Unassembled WGS sequence"/>
</dbReference>
<dbReference type="AlphaFoldDB" id="G7I7Q2"/>
<dbReference type="EnsemblPlants" id="AES59754">
    <property type="protein sequence ID" value="AES59754"/>
    <property type="gene ID" value="MTR_1g025410"/>
</dbReference>
<protein>
    <recommendedName>
        <fullName evidence="4">Mitochondrial protein</fullName>
    </recommendedName>
</protein>
<evidence type="ECO:0000313" key="2">
    <source>
        <dbReference type="EnsemblPlants" id="AES59754"/>
    </source>
</evidence>
<reference evidence="2" key="3">
    <citation type="submission" date="2015-04" db="UniProtKB">
        <authorList>
            <consortium name="EnsemblPlants"/>
        </authorList>
    </citation>
    <scope>IDENTIFICATION</scope>
    <source>
        <strain evidence="2">cv. Jemalong A17</strain>
    </source>
</reference>
<sequence length="63" mass="7460">MVPTRKWEVQSNLNIRLIDSAATQMIDQNIIQLLFETNPAWELTNLPPEKNVIACRWVYKIKY</sequence>
<proteinExistence type="predicted"/>
<evidence type="ECO:0008006" key="4">
    <source>
        <dbReference type="Google" id="ProtNLM"/>
    </source>
</evidence>
<dbReference type="EMBL" id="CM001217">
    <property type="protein sequence ID" value="AES59754.1"/>
    <property type="molecule type" value="Genomic_DNA"/>
</dbReference>
<evidence type="ECO:0000313" key="1">
    <source>
        <dbReference type="EMBL" id="AES59754.1"/>
    </source>
</evidence>
<reference evidence="1 3" key="2">
    <citation type="journal article" date="2014" name="BMC Genomics">
        <title>An improved genome release (version Mt4.0) for the model legume Medicago truncatula.</title>
        <authorList>
            <person name="Tang H."/>
            <person name="Krishnakumar V."/>
            <person name="Bidwell S."/>
            <person name="Rosen B."/>
            <person name="Chan A."/>
            <person name="Zhou S."/>
            <person name="Gentzbittel L."/>
            <person name="Childs K.L."/>
            <person name="Yandell M."/>
            <person name="Gundlach H."/>
            <person name="Mayer K.F."/>
            <person name="Schwartz D.C."/>
            <person name="Town C.D."/>
        </authorList>
    </citation>
    <scope>GENOME REANNOTATION</scope>
    <source>
        <strain evidence="2 3">cv. Jemalong A17</strain>
    </source>
</reference>